<sequence>MIIFTGGTSLPLDMAGRAQKTSANANRRMIRASKLLPGEPAPGSSGELSHHLGREVRSLRHARDMTLEELGEKTGLSVGFLSQIERGLSNPSVIALHDIGKALGVNISWFFAENAPGPEEERDFIVRADRRRTLHYSHGITDSLLTPYLDGQLELLLSRFPPGATSGEAPYTHIGEEAGIVIAGQLDLWINAKRFRLWEGDSFTFKSTLPHRYRNPGAIETVVIWAITPPSY</sequence>
<dbReference type="Gene3D" id="2.60.120.10">
    <property type="entry name" value="Jelly Rolls"/>
    <property type="match status" value="1"/>
</dbReference>
<dbReference type="GO" id="GO:0003700">
    <property type="term" value="F:DNA-binding transcription factor activity"/>
    <property type="evidence" value="ECO:0007669"/>
    <property type="project" value="TreeGrafter"/>
</dbReference>
<dbReference type="InterPro" id="IPR010982">
    <property type="entry name" value="Lambda_DNA-bd_dom_sf"/>
</dbReference>
<gene>
    <name evidence="3" type="ORF">FRZ44_37030</name>
</gene>
<dbReference type="InterPro" id="IPR013096">
    <property type="entry name" value="Cupin_2"/>
</dbReference>
<evidence type="ECO:0000256" key="1">
    <source>
        <dbReference type="ARBA" id="ARBA00023125"/>
    </source>
</evidence>
<dbReference type="SUPFAM" id="SSF51182">
    <property type="entry name" value="RmlC-like cupins"/>
    <property type="match status" value="1"/>
</dbReference>
<accession>A0A5J6MMK7</accession>
<dbReference type="CDD" id="cd02209">
    <property type="entry name" value="cupin_XRE_C"/>
    <property type="match status" value="1"/>
</dbReference>
<dbReference type="InterPro" id="IPR050807">
    <property type="entry name" value="TransReg_Diox_bact_type"/>
</dbReference>
<dbReference type="PANTHER" id="PTHR46797:SF2">
    <property type="entry name" value="TRANSCRIPTIONAL REGULATOR"/>
    <property type="match status" value="1"/>
</dbReference>
<dbReference type="Gene3D" id="1.10.260.40">
    <property type="entry name" value="lambda repressor-like DNA-binding domains"/>
    <property type="match status" value="1"/>
</dbReference>
<protein>
    <submittedName>
        <fullName evidence="3">Transcriptional regulator</fullName>
    </submittedName>
</protein>
<name>A0A5J6MMK7_9PROT</name>
<keyword evidence="4" id="KW-1185">Reference proteome</keyword>
<keyword evidence="1" id="KW-0238">DNA-binding</keyword>
<dbReference type="GO" id="GO:0005829">
    <property type="term" value="C:cytosol"/>
    <property type="evidence" value="ECO:0007669"/>
    <property type="project" value="TreeGrafter"/>
</dbReference>
<dbReference type="Pfam" id="PF01381">
    <property type="entry name" value="HTH_3"/>
    <property type="match status" value="1"/>
</dbReference>
<dbReference type="InterPro" id="IPR011051">
    <property type="entry name" value="RmlC_Cupin_sf"/>
</dbReference>
<evidence type="ECO:0000313" key="3">
    <source>
        <dbReference type="EMBL" id="QEX18397.1"/>
    </source>
</evidence>
<evidence type="ECO:0000259" key="2">
    <source>
        <dbReference type="PROSITE" id="PS50943"/>
    </source>
</evidence>
<dbReference type="EMBL" id="CP042906">
    <property type="protein sequence ID" value="QEX18397.1"/>
    <property type="molecule type" value="Genomic_DNA"/>
</dbReference>
<dbReference type="GO" id="GO:0003677">
    <property type="term" value="F:DNA binding"/>
    <property type="evidence" value="ECO:0007669"/>
    <property type="project" value="UniProtKB-KW"/>
</dbReference>
<evidence type="ECO:0000313" key="4">
    <source>
        <dbReference type="Proteomes" id="UP000326202"/>
    </source>
</evidence>
<dbReference type="AlphaFoldDB" id="A0A5J6MMK7"/>
<reference evidence="3 4" key="1">
    <citation type="submission" date="2019-08" db="EMBL/GenBank/DDBJ databases">
        <title>Hyperibacter terrae gen. nov., sp. nov. and Hyperibacter viscosus sp. nov., two new members in the family Rhodospirillaceae isolated from the rhizosphere of Hypericum perforatum.</title>
        <authorList>
            <person name="Noviana Z."/>
        </authorList>
    </citation>
    <scope>NUCLEOTIDE SEQUENCE [LARGE SCALE GENOMIC DNA]</scope>
    <source>
        <strain evidence="3 4">R5913</strain>
    </source>
</reference>
<dbReference type="KEGG" id="htq:FRZ44_37030"/>
<dbReference type="PROSITE" id="PS50943">
    <property type="entry name" value="HTH_CROC1"/>
    <property type="match status" value="1"/>
</dbReference>
<dbReference type="PANTHER" id="PTHR46797">
    <property type="entry name" value="HTH-TYPE TRANSCRIPTIONAL REGULATOR"/>
    <property type="match status" value="1"/>
</dbReference>
<dbReference type="Pfam" id="PF07883">
    <property type="entry name" value="Cupin_2"/>
    <property type="match status" value="1"/>
</dbReference>
<dbReference type="SUPFAM" id="SSF47413">
    <property type="entry name" value="lambda repressor-like DNA-binding domains"/>
    <property type="match status" value="1"/>
</dbReference>
<proteinExistence type="predicted"/>
<dbReference type="InterPro" id="IPR001387">
    <property type="entry name" value="Cro/C1-type_HTH"/>
</dbReference>
<feature type="domain" description="HTH cro/C1-type" evidence="2">
    <location>
        <begin position="56"/>
        <end position="110"/>
    </location>
</feature>
<organism evidence="3 4">
    <name type="scientific">Hypericibacter terrae</name>
    <dbReference type="NCBI Taxonomy" id="2602015"/>
    <lineage>
        <taxon>Bacteria</taxon>
        <taxon>Pseudomonadati</taxon>
        <taxon>Pseudomonadota</taxon>
        <taxon>Alphaproteobacteria</taxon>
        <taxon>Rhodospirillales</taxon>
        <taxon>Dongiaceae</taxon>
        <taxon>Hypericibacter</taxon>
    </lineage>
</organism>
<dbReference type="Proteomes" id="UP000326202">
    <property type="component" value="Chromosome"/>
</dbReference>
<dbReference type="InterPro" id="IPR014710">
    <property type="entry name" value="RmlC-like_jellyroll"/>
</dbReference>
<dbReference type="CDD" id="cd00093">
    <property type="entry name" value="HTH_XRE"/>
    <property type="match status" value="1"/>
</dbReference>
<dbReference type="SMART" id="SM00530">
    <property type="entry name" value="HTH_XRE"/>
    <property type="match status" value="1"/>
</dbReference>